<dbReference type="AlphaFoldDB" id="A0A9P8XSH8"/>
<feature type="transmembrane region" description="Helical" evidence="2">
    <location>
        <begin position="102"/>
        <end position="123"/>
    </location>
</feature>
<comment type="caution">
    <text evidence="3">The sequence shown here is derived from an EMBL/GenBank/DDBJ whole genome shotgun (WGS) entry which is preliminary data.</text>
</comment>
<feature type="region of interest" description="Disordered" evidence="1">
    <location>
        <begin position="224"/>
        <end position="248"/>
    </location>
</feature>
<dbReference type="OrthoDB" id="5419219at2759"/>
<keyword evidence="4" id="KW-1185">Reference proteome</keyword>
<feature type="transmembrane region" description="Helical" evidence="2">
    <location>
        <begin position="61"/>
        <end position="81"/>
    </location>
</feature>
<accession>A0A9P8XSH8</accession>
<dbReference type="EMBL" id="JAGTJQ010000013">
    <property type="protein sequence ID" value="KAH7014441.1"/>
    <property type="molecule type" value="Genomic_DNA"/>
</dbReference>
<organism evidence="3 4">
    <name type="scientific">Microdochium trichocladiopsis</name>
    <dbReference type="NCBI Taxonomy" id="1682393"/>
    <lineage>
        <taxon>Eukaryota</taxon>
        <taxon>Fungi</taxon>
        <taxon>Dikarya</taxon>
        <taxon>Ascomycota</taxon>
        <taxon>Pezizomycotina</taxon>
        <taxon>Sordariomycetes</taxon>
        <taxon>Xylariomycetidae</taxon>
        <taxon>Xylariales</taxon>
        <taxon>Microdochiaceae</taxon>
        <taxon>Microdochium</taxon>
    </lineage>
</organism>
<sequence length="625" mass="69370">MGAGYGYYGHHLPYGGAIDGPINLGLGMGPGGGRMGMGLGMGGMHHNNFMGMPMGPRMNNYMGIGGGPMIGGWYGAGKSLYSDARLKEMEAFTKKKMQREGVSYFAYMTLINSWTSSTLLFIFQQLKGSFVSDLPSDGFDLCSVLYEAGTIDCTVPVLLHQDRGAELAGTNDLSLIQYSYMGYWLAHRAAASFKEDARSSTGSVAKGGPGSSSGTTIRVEINHESTEGRQYSQQRGDNLPPVERDSPDTIEVRPQNMSQVLSVMIPLLCTSPDFGSTLNYSVQGLRKLFSIDVQDHQLPKPPRFTGIVSIRTPAFEARSLGCLPHSDFKSLSWSILAERDRHSTLALKHTTTQTWEKTGAYQRQQQVQDLRVRQLQLARDASQWVFEEAAIRVDCAGYVYTVLAICGTIALGGLMLGIFLGTFVRDSIVLQGVDPFGFTSYSWLIAAFIMLIAKSTRVNEWPWRDFLLRRVTCRSLSELHAVTGVDEQDLLAYLLTMEYENVLRTSGPHNSVFMRRAGPAEGFSIDVKPQMRTLLGAGLIFVKVLLRKEPTLVCLDFRAGLKEGRSSIRHKGTLEHTDIHCRYPPGAGDRVQDVVLNQQPRHLDLHGQQWDRILGIYHDWDRMVR</sequence>
<protein>
    <submittedName>
        <fullName evidence="3">Uncharacterized protein</fullName>
    </submittedName>
</protein>
<evidence type="ECO:0000256" key="1">
    <source>
        <dbReference type="SAM" id="MobiDB-lite"/>
    </source>
</evidence>
<keyword evidence="2" id="KW-0812">Transmembrane</keyword>
<gene>
    <name evidence="3" type="ORF">B0I36DRAFT_338733</name>
</gene>
<evidence type="ECO:0000313" key="4">
    <source>
        <dbReference type="Proteomes" id="UP000756346"/>
    </source>
</evidence>
<evidence type="ECO:0000313" key="3">
    <source>
        <dbReference type="EMBL" id="KAH7014441.1"/>
    </source>
</evidence>
<dbReference type="Proteomes" id="UP000756346">
    <property type="component" value="Unassembled WGS sequence"/>
</dbReference>
<name>A0A9P8XSH8_9PEZI</name>
<dbReference type="RefSeq" id="XP_046005408.1">
    <property type="nucleotide sequence ID" value="XM_046155805.1"/>
</dbReference>
<feature type="transmembrane region" description="Helical" evidence="2">
    <location>
        <begin position="436"/>
        <end position="453"/>
    </location>
</feature>
<reference evidence="3" key="1">
    <citation type="journal article" date="2021" name="Nat. Commun.">
        <title>Genetic determinants of endophytism in the Arabidopsis root mycobiome.</title>
        <authorList>
            <person name="Mesny F."/>
            <person name="Miyauchi S."/>
            <person name="Thiergart T."/>
            <person name="Pickel B."/>
            <person name="Atanasova L."/>
            <person name="Karlsson M."/>
            <person name="Huettel B."/>
            <person name="Barry K.W."/>
            <person name="Haridas S."/>
            <person name="Chen C."/>
            <person name="Bauer D."/>
            <person name="Andreopoulos W."/>
            <person name="Pangilinan J."/>
            <person name="LaButti K."/>
            <person name="Riley R."/>
            <person name="Lipzen A."/>
            <person name="Clum A."/>
            <person name="Drula E."/>
            <person name="Henrissat B."/>
            <person name="Kohler A."/>
            <person name="Grigoriev I.V."/>
            <person name="Martin F.M."/>
            <person name="Hacquard S."/>
        </authorList>
    </citation>
    <scope>NUCLEOTIDE SEQUENCE</scope>
    <source>
        <strain evidence="3">MPI-CAGE-CH-0230</strain>
    </source>
</reference>
<feature type="transmembrane region" description="Helical" evidence="2">
    <location>
        <begin position="398"/>
        <end position="424"/>
    </location>
</feature>
<evidence type="ECO:0000256" key="2">
    <source>
        <dbReference type="SAM" id="Phobius"/>
    </source>
</evidence>
<proteinExistence type="predicted"/>
<dbReference type="GeneID" id="70185351"/>
<keyword evidence="2" id="KW-1133">Transmembrane helix</keyword>
<keyword evidence="2" id="KW-0472">Membrane</keyword>